<protein>
    <submittedName>
        <fullName evidence="1">Uncharacterized protein</fullName>
    </submittedName>
</protein>
<dbReference type="Proteomes" id="UP000586827">
    <property type="component" value="Unassembled WGS sequence"/>
</dbReference>
<proteinExistence type="predicted"/>
<comment type="caution">
    <text evidence="1">The sequence shown here is derived from an EMBL/GenBank/DDBJ whole genome shotgun (WGS) entry which is preliminary data.</text>
</comment>
<name>A0A849CGZ4_9NOCA</name>
<dbReference type="RefSeq" id="WP_157553577.1">
    <property type="nucleotide sequence ID" value="NZ_JABELX010000034.1"/>
</dbReference>
<gene>
    <name evidence="1" type="ORF">HLB23_40320</name>
</gene>
<reference evidence="1 2" key="1">
    <citation type="submission" date="2020-05" db="EMBL/GenBank/DDBJ databases">
        <title>MicrobeNet Type strains.</title>
        <authorList>
            <person name="Nicholson A.C."/>
        </authorList>
    </citation>
    <scope>NUCLEOTIDE SEQUENCE [LARGE SCALE GENOMIC DNA]</scope>
    <source>
        <strain evidence="1 2">JCM 3224</strain>
    </source>
</reference>
<dbReference type="Pfam" id="PF19953">
    <property type="entry name" value="EACC1"/>
    <property type="match status" value="1"/>
</dbReference>
<dbReference type="AlphaFoldDB" id="A0A849CGZ4"/>
<accession>A0A849CGZ4</accession>
<dbReference type="InterPro" id="IPR045428">
    <property type="entry name" value="EACC1"/>
</dbReference>
<evidence type="ECO:0000313" key="2">
    <source>
        <dbReference type="Proteomes" id="UP000586827"/>
    </source>
</evidence>
<keyword evidence="2" id="KW-1185">Reference proteome</keyword>
<organism evidence="1 2">
    <name type="scientific">Nocardia uniformis</name>
    <dbReference type="NCBI Taxonomy" id="53432"/>
    <lineage>
        <taxon>Bacteria</taxon>
        <taxon>Bacillati</taxon>
        <taxon>Actinomycetota</taxon>
        <taxon>Actinomycetes</taxon>
        <taxon>Mycobacteriales</taxon>
        <taxon>Nocardiaceae</taxon>
        <taxon>Nocardia</taxon>
    </lineage>
</organism>
<dbReference type="EMBL" id="JABELX010000034">
    <property type="protein sequence ID" value="NNH76027.1"/>
    <property type="molecule type" value="Genomic_DNA"/>
</dbReference>
<sequence>MSNQNGQSPIKITGAPDDLVHLLDWFRRDEALRGRVQSQAPQASDGHMGDLYDVLMVTLGAGGAATALVNSLRIWFTTRHAELTLTVTLPDGTEILLDGKRVKQDETFVSLQKMIETLGTGQ</sequence>
<evidence type="ECO:0000313" key="1">
    <source>
        <dbReference type="EMBL" id="NNH76027.1"/>
    </source>
</evidence>